<keyword evidence="4" id="KW-0269">Exonuclease</keyword>
<dbReference type="EMBL" id="CAFBPZ010000034">
    <property type="protein sequence ID" value="CAB5037616.1"/>
    <property type="molecule type" value="Genomic_DNA"/>
</dbReference>
<dbReference type="HAMAP" id="MF_00378">
    <property type="entry name" value="Exonuc_7_L"/>
    <property type="match status" value="1"/>
</dbReference>
<dbReference type="GO" id="GO:0006308">
    <property type="term" value="P:DNA catabolic process"/>
    <property type="evidence" value="ECO:0007669"/>
    <property type="project" value="InterPro"/>
</dbReference>
<feature type="domain" description="OB-fold nucleic acid binding" evidence="6">
    <location>
        <begin position="13"/>
        <end position="106"/>
    </location>
</feature>
<gene>
    <name evidence="7" type="ORF">UFOPK4237_00671</name>
</gene>
<evidence type="ECO:0000259" key="6">
    <source>
        <dbReference type="Pfam" id="PF13742"/>
    </source>
</evidence>
<dbReference type="GO" id="GO:0009318">
    <property type="term" value="C:exodeoxyribonuclease VII complex"/>
    <property type="evidence" value="ECO:0007669"/>
    <property type="project" value="InterPro"/>
</dbReference>
<evidence type="ECO:0000256" key="3">
    <source>
        <dbReference type="ARBA" id="ARBA00022801"/>
    </source>
</evidence>
<dbReference type="InterPro" id="IPR020579">
    <property type="entry name" value="Exonuc_VII_lsu_C"/>
</dbReference>
<evidence type="ECO:0000256" key="4">
    <source>
        <dbReference type="ARBA" id="ARBA00022839"/>
    </source>
</evidence>
<evidence type="ECO:0000259" key="5">
    <source>
        <dbReference type="Pfam" id="PF02601"/>
    </source>
</evidence>
<accession>A0A6J7S9B9</accession>
<dbReference type="Pfam" id="PF02601">
    <property type="entry name" value="Exonuc_VII_L"/>
    <property type="match status" value="1"/>
</dbReference>
<protein>
    <submittedName>
        <fullName evidence="7">Unannotated protein</fullName>
    </submittedName>
</protein>
<keyword evidence="3" id="KW-0378">Hydrolase</keyword>
<keyword evidence="1" id="KW-0963">Cytoplasm</keyword>
<dbReference type="InterPro" id="IPR003753">
    <property type="entry name" value="Exonuc_VII_L"/>
</dbReference>
<evidence type="ECO:0000256" key="1">
    <source>
        <dbReference type="ARBA" id="ARBA00022490"/>
    </source>
</evidence>
<dbReference type="CDD" id="cd04489">
    <property type="entry name" value="ExoVII_LU_OBF"/>
    <property type="match status" value="1"/>
</dbReference>
<evidence type="ECO:0000313" key="7">
    <source>
        <dbReference type="EMBL" id="CAB5037616.1"/>
    </source>
</evidence>
<dbReference type="AlphaFoldDB" id="A0A6J7S9B9"/>
<keyword evidence="2" id="KW-0540">Nuclease</keyword>
<dbReference type="PANTHER" id="PTHR30008">
    <property type="entry name" value="EXODEOXYRIBONUCLEASE 7 LARGE SUBUNIT"/>
    <property type="match status" value="1"/>
</dbReference>
<feature type="domain" description="Exonuclease VII large subunit C-terminal" evidence="5">
    <location>
        <begin position="130"/>
        <end position="297"/>
    </location>
</feature>
<dbReference type="GO" id="GO:0003676">
    <property type="term" value="F:nucleic acid binding"/>
    <property type="evidence" value="ECO:0007669"/>
    <property type="project" value="InterPro"/>
</dbReference>
<sequence>MALDSSAEHPTPVRTVSRLVGEWIGRLGPIWIDGQVAEFRPRPGARNIYLVLRDPDVDMSLTIVADAALVGGVEPPLAQGQRIIVFAKPEYWTGRGSLQYRAKEIRSVGLGALLEQLERLRHLLTAEGIFSLERKQPLPFLPRRIGLICGRNSAAMHDVLVNVEDRWPGIPFEVREVAVQGVQAVSGVTEALLELDAIEDVDVIVIARGGGSVEDLLPFSNESLVRAAAAARTPIVSAIGHEQDAPLLDLVADLRASTPTDAAKRIVPSWQEQFSIISALRNRSVSGLRNRLDRESGFAQDSRRRMRTRLNHLIDTNQRDLEHLTARVRALSPAATLERGYAIVTNEVGEIVRDASTVSPGEFIRIRVAQGAFQAQSVDSTTEES</sequence>
<dbReference type="NCBIfam" id="TIGR00237">
    <property type="entry name" value="xseA"/>
    <property type="match status" value="1"/>
</dbReference>
<dbReference type="GO" id="GO:0008855">
    <property type="term" value="F:exodeoxyribonuclease VII activity"/>
    <property type="evidence" value="ECO:0007669"/>
    <property type="project" value="InterPro"/>
</dbReference>
<dbReference type="PANTHER" id="PTHR30008:SF0">
    <property type="entry name" value="EXODEOXYRIBONUCLEASE 7 LARGE SUBUNIT"/>
    <property type="match status" value="1"/>
</dbReference>
<dbReference type="Pfam" id="PF13742">
    <property type="entry name" value="tRNA_anti_2"/>
    <property type="match status" value="1"/>
</dbReference>
<dbReference type="InterPro" id="IPR025824">
    <property type="entry name" value="OB-fold_nuc-bd_dom"/>
</dbReference>
<name>A0A6J7S9B9_9ZZZZ</name>
<proteinExistence type="inferred from homology"/>
<reference evidence="7" key="1">
    <citation type="submission" date="2020-05" db="EMBL/GenBank/DDBJ databases">
        <authorList>
            <person name="Chiriac C."/>
            <person name="Salcher M."/>
            <person name="Ghai R."/>
            <person name="Kavagutti S V."/>
        </authorList>
    </citation>
    <scope>NUCLEOTIDE SEQUENCE</scope>
</reference>
<evidence type="ECO:0000256" key="2">
    <source>
        <dbReference type="ARBA" id="ARBA00022722"/>
    </source>
</evidence>
<organism evidence="7">
    <name type="scientific">freshwater metagenome</name>
    <dbReference type="NCBI Taxonomy" id="449393"/>
    <lineage>
        <taxon>unclassified sequences</taxon>
        <taxon>metagenomes</taxon>
        <taxon>ecological metagenomes</taxon>
    </lineage>
</organism>